<comment type="subcellular location">
    <subcellularLocation>
        <location evidence="1">Cell membrane</location>
        <topology evidence="1">Multi-pass membrane protein</topology>
    </subcellularLocation>
</comment>
<gene>
    <name evidence="7" type="primary">lptG</name>
    <name evidence="7" type="ORF">E7681_12365</name>
</gene>
<protein>
    <submittedName>
        <fullName evidence="7">LPS export ABC transporter permease LptG</fullName>
    </submittedName>
</protein>
<feature type="transmembrane region" description="Helical" evidence="6">
    <location>
        <begin position="338"/>
        <end position="360"/>
    </location>
</feature>
<dbReference type="AlphaFoldDB" id="A0A4S3M885"/>
<dbReference type="Proteomes" id="UP000306113">
    <property type="component" value="Unassembled WGS sequence"/>
</dbReference>
<keyword evidence="2" id="KW-1003">Cell membrane</keyword>
<proteinExistence type="predicted"/>
<accession>A0A4S3M885</accession>
<keyword evidence="4 6" id="KW-1133">Transmembrane helix</keyword>
<organism evidence="7 8">
    <name type="scientific">Thalassobius vesicularis</name>
    <dbReference type="NCBI Taxonomy" id="1294297"/>
    <lineage>
        <taxon>Bacteria</taxon>
        <taxon>Pseudomonadati</taxon>
        <taxon>Pseudomonadota</taxon>
        <taxon>Alphaproteobacteria</taxon>
        <taxon>Rhodobacterales</taxon>
        <taxon>Roseobacteraceae</taxon>
        <taxon>Thalassovita</taxon>
    </lineage>
</organism>
<feature type="transmembrane region" description="Helical" evidence="6">
    <location>
        <begin position="99"/>
        <end position="121"/>
    </location>
</feature>
<evidence type="ECO:0000256" key="5">
    <source>
        <dbReference type="ARBA" id="ARBA00023136"/>
    </source>
</evidence>
<dbReference type="NCBIfam" id="TIGR04408">
    <property type="entry name" value="LptG_lptG"/>
    <property type="match status" value="1"/>
</dbReference>
<keyword evidence="5 6" id="KW-0472">Membrane</keyword>
<keyword evidence="3 6" id="KW-0812">Transmembrane</keyword>
<dbReference type="Pfam" id="PF03739">
    <property type="entry name" value="LptF_LptG"/>
    <property type="match status" value="1"/>
</dbReference>
<sequence length="365" mass="39614">MKLHLYFARKFAVTFLGILGVFFLLMALIDLVEQISRFSSRGVALPKIFELTLLNTPQAIYNILPLVMILATITLFLGLARSSELVVTRAAGRSALRSLMAPVAVAAMIGIMAVSMFNPIVAATSKRFSELDETYRTGGADVLSISSEGLWLRQGGMEGQTVIRAAAADAEGTTLFDVTMLSYAPQGGPIRRIQADKAELGDGAWTLTNAKVWPLAAGTNPEAGAEVHDTLRITSSLTQDRIRDSFGTATVISVWDLPQYIQQLKEAGFSARRHSVWLQMELARPLFLMAMVLVASAFTMRHTRFGHTGIAVLTAIMLGFGLYYIRNFAQILGENGQIPVMLAAWAPPVASVLLALGLLLHMEDG</sequence>
<evidence type="ECO:0000256" key="2">
    <source>
        <dbReference type="ARBA" id="ARBA00022475"/>
    </source>
</evidence>
<dbReference type="GO" id="GO:0043190">
    <property type="term" value="C:ATP-binding cassette (ABC) transporter complex"/>
    <property type="evidence" value="ECO:0007669"/>
    <property type="project" value="InterPro"/>
</dbReference>
<name>A0A4S3M885_9RHOB</name>
<dbReference type="RefSeq" id="WP_136339610.1">
    <property type="nucleotide sequence ID" value="NZ_SSMD01000005.1"/>
</dbReference>
<evidence type="ECO:0000256" key="3">
    <source>
        <dbReference type="ARBA" id="ARBA00022692"/>
    </source>
</evidence>
<dbReference type="PANTHER" id="PTHR33529">
    <property type="entry name" value="SLR0882 PROTEIN-RELATED"/>
    <property type="match status" value="1"/>
</dbReference>
<evidence type="ECO:0000256" key="6">
    <source>
        <dbReference type="SAM" id="Phobius"/>
    </source>
</evidence>
<dbReference type="GO" id="GO:0055085">
    <property type="term" value="P:transmembrane transport"/>
    <property type="evidence" value="ECO:0007669"/>
    <property type="project" value="InterPro"/>
</dbReference>
<reference evidence="7 8" key="1">
    <citation type="submission" date="2019-04" db="EMBL/GenBank/DDBJ databases">
        <title>Draft genome sequence of Youngimonas vesicularis.</title>
        <authorList>
            <person name="Hameed A."/>
        </authorList>
    </citation>
    <scope>NUCLEOTIDE SEQUENCE [LARGE SCALE GENOMIC DNA]</scope>
    <source>
        <strain evidence="7 8">CC-AMW-E</strain>
    </source>
</reference>
<dbReference type="PANTHER" id="PTHR33529:SF2">
    <property type="entry name" value="LIPOPOLYSACCHARIDE EXPORT SYSTEM PERMEASE PROTEIN LPTG"/>
    <property type="match status" value="1"/>
</dbReference>
<dbReference type="EMBL" id="SSMD01000005">
    <property type="protein sequence ID" value="THD73479.1"/>
    <property type="molecule type" value="Genomic_DNA"/>
</dbReference>
<dbReference type="GO" id="GO:0015920">
    <property type="term" value="P:lipopolysaccharide transport"/>
    <property type="evidence" value="ECO:0007669"/>
    <property type="project" value="TreeGrafter"/>
</dbReference>
<evidence type="ECO:0000256" key="1">
    <source>
        <dbReference type="ARBA" id="ARBA00004651"/>
    </source>
</evidence>
<comment type="caution">
    <text evidence="7">The sequence shown here is derived from an EMBL/GenBank/DDBJ whole genome shotgun (WGS) entry which is preliminary data.</text>
</comment>
<feature type="transmembrane region" description="Helical" evidence="6">
    <location>
        <begin position="59"/>
        <end position="79"/>
    </location>
</feature>
<feature type="transmembrane region" description="Helical" evidence="6">
    <location>
        <begin position="12"/>
        <end position="32"/>
    </location>
</feature>
<evidence type="ECO:0000313" key="8">
    <source>
        <dbReference type="Proteomes" id="UP000306113"/>
    </source>
</evidence>
<dbReference type="InterPro" id="IPR005495">
    <property type="entry name" value="LptG/LptF_permease"/>
</dbReference>
<keyword evidence="8" id="KW-1185">Reference proteome</keyword>
<dbReference type="InterPro" id="IPR030923">
    <property type="entry name" value="LptG"/>
</dbReference>
<dbReference type="OrthoDB" id="9798468at2"/>
<evidence type="ECO:0000256" key="4">
    <source>
        <dbReference type="ARBA" id="ARBA00022989"/>
    </source>
</evidence>
<feature type="transmembrane region" description="Helical" evidence="6">
    <location>
        <begin position="305"/>
        <end position="326"/>
    </location>
</feature>
<evidence type="ECO:0000313" key="7">
    <source>
        <dbReference type="EMBL" id="THD73479.1"/>
    </source>
</evidence>